<dbReference type="EMBL" id="PGCI01000022">
    <property type="protein sequence ID" value="PLW48617.1"/>
    <property type="molecule type" value="Genomic_DNA"/>
</dbReference>
<feature type="compositionally biased region" description="Polar residues" evidence="1">
    <location>
        <begin position="133"/>
        <end position="145"/>
    </location>
</feature>
<evidence type="ECO:0000256" key="2">
    <source>
        <dbReference type="SAM" id="Phobius"/>
    </source>
</evidence>
<keyword evidence="2" id="KW-0812">Transmembrane</keyword>
<evidence type="ECO:0000256" key="1">
    <source>
        <dbReference type="SAM" id="MobiDB-lite"/>
    </source>
</evidence>
<feature type="compositionally biased region" description="Polar residues" evidence="1">
    <location>
        <begin position="103"/>
        <end position="121"/>
    </location>
</feature>
<feature type="transmembrane region" description="Helical" evidence="2">
    <location>
        <begin position="20"/>
        <end position="41"/>
    </location>
</feature>
<sequence length="145" mass="16155">MTALFQAPSNIGLDACSPSTFLALELFFPVFIPIGLSLVNLQNSKMKHVLVKETQVQDVDELSTTEDEVDKLANDPTPYHLRSRKTEVNLEYSVFMENFVPNEPSQRKTQTAASKLWTQRTSKPDPPPAQLEAQPTTQIVSIGLP</sequence>
<evidence type="ECO:0000313" key="3">
    <source>
        <dbReference type="EMBL" id="PLW48617.1"/>
    </source>
</evidence>
<protein>
    <submittedName>
        <fullName evidence="3">Uncharacterized protein</fullName>
    </submittedName>
</protein>
<accession>A0A2N5VF42</accession>
<proteinExistence type="predicted"/>
<name>A0A2N5VF42_9BASI</name>
<comment type="caution">
    <text evidence="3">The sequence shown here is derived from an EMBL/GenBank/DDBJ whole genome shotgun (WGS) entry which is preliminary data.</text>
</comment>
<keyword evidence="2" id="KW-0472">Membrane</keyword>
<keyword evidence="2" id="KW-1133">Transmembrane helix</keyword>
<gene>
    <name evidence="3" type="ORF">PCASD_03388</name>
</gene>
<evidence type="ECO:0000313" key="4">
    <source>
        <dbReference type="Proteomes" id="UP000235392"/>
    </source>
</evidence>
<feature type="region of interest" description="Disordered" evidence="1">
    <location>
        <begin position="101"/>
        <end position="145"/>
    </location>
</feature>
<dbReference type="AlphaFoldDB" id="A0A2N5VF42"/>
<reference evidence="3 4" key="1">
    <citation type="submission" date="2017-11" db="EMBL/GenBank/DDBJ databases">
        <title>De novo assembly and phasing of dikaryotic genomes from two isolates of Puccinia coronata f. sp. avenae, the causal agent of oat crown rust.</title>
        <authorList>
            <person name="Miller M.E."/>
            <person name="Zhang Y."/>
            <person name="Omidvar V."/>
            <person name="Sperschneider J."/>
            <person name="Schwessinger B."/>
            <person name="Raley C."/>
            <person name="Palmer J.M."/>
            <person name="Garnica D."/>
            <person name="Upadhyaya N."/>
            <person name="Rathjen J."/>
            <person name="Taylor J.M."/>
            <person name="Park R.F."/>
            <person name="Dodds P.N."/>
            <person name="Hirsch C.D."/>
            <person name="Kianian S.F."/>
            <person name="Figueroa M."/>
        </authorList>
    </citation>
    <scope>NUCLEOTIDE SEQUENCE [LARGE SCALE GENOMIC DNA]</scope>
    <source>
        <strain evidence="3">12SD80</strain>
    </source>
</reference>
<dbReference type="Proteomes" id="UP000235392">
    <property type="component" value="Unassembled WGS sequence"/>
</dbReference>
<organism evidence="3 4">
    <name type="scientific">Puccinia coronata f. sp. avenae</name>
    <dbReference type="NCBI Taxonomy" id="200324"/>
    <lineage>
        <taxon>Eukaryota</taxon>
        <taxon>Fungi</taxon>
        <taxon>Dikarya</taxon>
        <taxon>Basidiomycota</taxon>
        <taxon>Pucciniomycotina</taxon>
        <taxon>Pucciniomycetes</taxon>
        <taxon>Pucciniales</taxon>
        <taxon>Pucciniaceae</taxon>
        <taxon>Puccinia</taxon>
    </lineage>
</organism>